<dbReference type="InterPro" id="IPR056773">
    <property type="entry name" value="WHD_ORC2"/>
</dbReference>
<evidence type="ECO:0000256" key="3">
    <source>
        <dbReference type="ARBA" id="ARBA00022705"/>
    </source>
</evidence>
<comment type="subunit">
    <text evidence="5">Component of the origin recognition complex (ORC).</text>
</comment>
<dbReference type="GO" id="GO:0006260">
    <property type="term" value="P:DNA replication"/>
    <property type="evidence" value="ECO:0007669"/>
    <property type="project" value="UniProtKB-UniRule"/>
</dbReference>
<evidence type="ECO:0000259" key="7">
    <source>
        <dbReference type="Pfam" id="PF04084"/>
    </source>
</evidence>
<sequence length="508" mass="54233">MEPEDVHMASPSSDEELEDWPPTATSSAPTTPSRRGGLSAASSDYDPDPDFDDHHGSTNDHPDFGAPSQGIATYTAFDAYFLHASKPARTSANIFSQLVPPLTPEEHAAALSRVQQEPRERERVLWRDARARRAWFRRIRTELAEGFNVLLYGYGSKREFLNAFAADVAARGHHVVVANAFNPAFAFKDLLAAIERVPGVLDPSPAPGASATTTTTATTGGGADAQVQRIHAFFSREQAPELYVVAHNVEGGAFRAPKHRAALALLALAPHIHLAASVDHIAAPARWSLSEILARKPDPPASFGRPVSPTRSRRAPQEPSRGLGPRRGFAWLWHDLTTLAPYDFELAYADPGALAGAAALRGTRAPAASAAALAAAAAGVGGAGGAAAAVTETAARHVLASVTQKAKKLFVLLGTRQLEKADGGGEDEEERERERGNEAAYDYDRLFAAARDNFVATNDTALRALLAEFRDHGLVVATTSAAGAETLWIPMRREGLLRIVGELQAEGH</sequence>
<proteinExistence type="inferred from homology"/>
<evidence type="ECO:0000256" key="6">
    <source>
        <dbReference type="SAM" id="MobiDB-lite"/>
    </source>
</evidence>
<dbReference type="PANTHER" id="PTHR14052:SF0">
    <property type="entry name" value="ORIGIN RECOGNITION COMPLEX SUBUNIT 2"/>
    <property type="match status" value="1"/>
</dbReference>
<feature type="region of interest" description="Disordered" evidence="6">
    <location>
        <begin position="298"/>
        <end position="322"/>
    </location>
</feature>
<evidence type="ECO:0000256" key="1">
    <source>
        <dbReference type="ARBA" id="ARBA00004123"/>
    </source>
</evidence>
<evidence type="ECO:0000256" key="2">
    <source>
        <dbReference type="ARBA" id="ARBA00007421"/>
    </source>
</evidence>
<evidence type="ECO:0000259" key="8">
    <source>
        <dbReference type="Pfam" id="PF24882"/>
    </source>
</evidence>
<dbReference type="Proteomes" id="UP000292082">
    <property type="component" value="Unassembled WGS sequence"/>
</dbReference>
<dbReference type="InterPro" id="IPR007220">
    <property type="entry name" value="ORC2"/>
</dbReference>
<dbReference type="PANTHER" id="PTHR14052">
    <property type="entry name" value="ORIGIN RECOGNITION COMPLEX SUBUNIT 2"/>
    <property type="match status" value="1"/>
</dbReference>
<dbReference type="EMBL" id="ML145143">
    <property type="protein sequence ID" value="TBU57000.1"/>
    <property type="molecule type" value="Genomic_DNA"/>
</dbReference>
<evidence type="ECO:0000313" key="10">
    <source>
        <dbReference type="Proteomes" id="UP000292082"/>
    </source>
</evidence>
<feature type="compositionally biased region" description="Low complexity" evidence="6">
    <location>
        <begin position="21"/>
        <end position="33"/>
    </location>
</feature>
<comment type="subcellular location">
    <subcellularLocation>
        <location evidence="1 5">Nucleus</location>
    </subcellularLocation>
</comment>
<comment type="function">
    <text evidence="5">Component of the origin recognition complex (ORC) that binds origins of replication. DNA-binding is ATP-dependent. ORC is required to assemble the pre-replication complex necessary to initiate DNA replication.</text>
</comment>
<keyword evidence="10" id="KW-1185">Reference proteome</keyword>
<feature type="compositionally biased region" description="Low complexity" evidence="6">
    <location>
        <begin position="207"/>
        <end position="218"/>
    </location>
</feature>
<dbReference type="GO" id="GO:0005664">
    <property type="term" value="C:nuclear origin of replication recognition complex"/>
    <property type="evidence" value="ECO:0007669"/>
    <property type="project" value="UniProtKB-UniRule"/>
</dbReference>
<protein>
    <recommendedName>
        <fullName evidence="5">Origin recognition complex subunit 2</fullName>
    </recommendedName>
</protein>
<evidence type="ECO:0000256" key="5">
    <source>
        <dbReference type="RuleBase" id="RU368084"/>
    </source>
</evidence>
<dbReference type="Pfam" id="PF24882">
    <property type="entry name" value="WHD_ORC2"/>
    <property type="match status" value="1"/>
</dbReference>
<dbReference type="GO" id="GO:0003688">
    <property type="term" value="F:DNA replication origin binding"/>
    <property type="evidence" value="ECO:0007669"/>
    <property type="project" value="UniProtKB-UniRule"/>
</dbReference>
<evidence type="ECO:0000256" key="4">
    <source>
        <dbReference type="ARBA" id="ARBA00023242"/>
    </source>
</evidence>
<feature type="domain" description="Origin recognition complex subunit 2 winged-helix" evidence="8">
    <location>
        <begin position="435"/>
        <end position="494"/>
    </location>
</feature>
<dbReference type="AlphaFoldDB" id="A0A4Q9PRJ5"/>
<dbReference type="Pfam" id="PF04084">
    <property type="entry name" value="RecA-like_ORC2"/>
    <property type="match status" value="1"/>
</dbReference>
<accession>A0A4Q9PRJ5</accession>
<organism evidence="9 10">
    <name type="scientific">Dichomitus squalens</name>
    <dbReference type="NCBI Taxonomy" id="114155"/>
    <lineage>
        <taxon>Eukaryota</taxon>
        <taxon>Fungi</taxon>
        <taxon>Dikarya</taxon>
        <taxon>Basidiomycota</taxon>
        <taxon>Agaricomycotina</taxon>
        <taxon>Agaricomycetes</taxon>
        <taxon>Polyporales</taxon>
        <taxon>Polyporaceae</taxon>
        <taxon>Dichomitus</taxon>
    </lineage>
</organism>
<dbReference type="STRING" id="114155.A0A4Q9PRJ5"/>
<dbReference type="InterPro" id="IPR056772">
    <property type="entry name" value="RecA-like_ORC2"/>
</dbReference>
<name>A0A4Q9PRJ5_9APHY</name>
<evidence type="ECO:0000313" key="9">
    <source>
        <dbReference type="EMBL" id="TBU57000.1"/>
    </source>
</evidence>
<reference evidence="9 10" key="1">
    <citation type="submission" date="2019-01" db="EMBL/GenBank/DDBJ databases">
        <title>Draft genome sequences of three monokaryotic isolates of the white-rot basidiomycete fungus Dichomitus squalens.</title>
        <authorList>
            <consortium name="DOE Joint Genome Institute"/>
            <person name="Lopez S.C."/>
            <person name="Andreopoulos B."/>
            <person name="Pangilinan J."/>
            <person name="Lipzen A."/>
            <person name="Riley R."/>
            <person name="Ahrendt S."/>
            <person name="Ng V."/>
            <person name="Barry K."/>
            <person name="Daum C."/>
            <person name="Grigoriev I.V."/>
            <person name="Hilden K.S."/>
            <person name="Makela M.R."/>
            <person name="de Vries R.P."/>
        </authorList>
    </citation>
    <scope>NUCLEOTIDE SEQUENCE [LARGE SCALE GENOMIC DNA]</scope>
    <source>
        <strain evidence="9 10">CBS 464.89</strain>
    </source>
</reference>
<keyword evidence="3 5" id="KW-0235">DNA replication</keyword>
<feature type="region of interest" description="Disordered" evidence="6">
    <location>
        <begin position="1"/>
        <end position="67"/>
    </location>
</feature>
<keyword evidence="4 5" id="KW-0539">Nucleus</keyword>
<comment type="similarity">
    <text evidence="2 5">Belongs to the ORC2 family.</text>
</comment>
<feature type="region of interest" description="Disordered" evidence="6">
    <location>
        <begin position="202"/>
        <end position="222"/>
    </location>
</feature>
<feature type="compositionally biased region" description="Basic and acidic residues" evidence="6">
    <location>
        <begin position="52"/>
        <end position="63"/>
    </location>
</feature>
<feature type="domain" description="Origin recognition complex subunit 2 RecA-like" evidence="7">
    <location>
        <begin position="132"/>
        <end position="336"/>
    </location>
</feature>
<gene>
    <name evidence="9" type="ORF">BD310DRAFT_881705</name>
</gene>